<dbReference type="Pfam" id="PF08545">
    <property type="entry name" value="ACP_syn_III"/>
    <property type="match status" value="1"/>
</dbReference>
<keyword evidence="6" id="KW-1185">Reference proteome</keyword>
<dbReference type="InterPro" id="IPR016039">
    <property type="entry name" value="Thiolase-like"/>
</dbReference>
<feature type="domain" description="Beta-ketoacyl-[acyl-carrier-protein] synthase III C-terminal" evidence="3">
    <location>
        <begin position="249"/>
        <end position="338"/>
    </location>
</feature>
<name>A0ABS8CQE8_9RHOB</name>
<evidence type="ECO:0000313" key="5">
    <source>
        <dbReference type="EMBL" id="MCB5411418.1"/>
    </source>
</evidence>
<dbReference type="SUPFAM" id="SSF53901">
    <property type="entry name" value="Thiolase-like"/>
    <property type="match status" value="1"/>
</dbReference>
<evidence type="ECO:0000313" key="6">
    <source>
        <dbReference type="Proteomes" id="UP001198571"/>
    </source>
</evidence>
<feature type="domain" description="Beta-ketoacyl-[acyl-carrier-protein] synthase III N-terminal" evidence="4">
    <location>
        <begin position="115"/>
        <end position="195"/>
    </location>
</feature>
<organism evidence="5 6">
    <name type="scientific">Pseudogemmobacter faecipullorum</name>
    <dbReference type="NCBI Taxonomy" id="2755041"/>
    <lineage>
        <taxon>Bacteria</taxon>
        <taxon>Pseudomonadati</taxon>
        <taxon>Pseudomonadota</taxon>
        <taxon>Alphaproteobacteria</taxon>
        <taxon>Rhodobacterales</taxon>
        <taxon>Paracoccaceae</taxon>
        <taxon>Pseudogemmobacter</taxon>
    </lineage>
</organism>
<keyword evidence="1" id="KW-0808">Transferase</keyword>
<gene>
    <name evidence="5" type="ORF">H0485_15615</name>
</gene>
<protein>
    <submittedName>
        <fullName evidence="5">Ketoacyl-ACP synthase III</fullName>
    </submittedName>
</protein>
<evidence type="ECO:0000256" key="1">
    <source>
        <dbReference type="ARBA" id="ARBA00022679"/>
    </source>
</evidence>
<proteinExistence type="predicted"/>
<sequence length="338" mass="35068">MTDFSRAPALRILGTGRYMPRRRLTSAEVDRNLGWAEGTTAARYGLESRAVAAADETSSMMAAAAAEAALAAAGLEASALDLILGACGVMEQPIPSTATLVQRRLNLCTSGIPAYDVNATCLSFVQALELAALKIAAGQARKVLVFSADIASAGLNWSQPDCAAIFGDGAAAVVLGADPDPPPGQGVLASRMETYSIASAACRLEAGGTRITLQSDPARLHQGAVFQMDGRAALRHSSRYLPGFLRKLLDQAGVKLGDLACIVPHQASAPALEHGLARLGLPGEKVIRIFADSGNQIASSIPSALHEAIITDRLQRGELVLLLGTSAGISLGGMVLRY</sequence>
<dbReference type="Pfam" id="PF08541">
    <property type="entry name" value="ACP_syn_III_C"/>
    <property type="match status" value="1"/>
</dbReference>
<evidence type="ECO:0000256" key="2">
    <source>
        <dbReference type="ARBA" id="ARBA00023315"/>
    </source>
</evidence>
<dbReference type="Gene3D" id="3.40.47.10">
    <property type="match status" value="1"/>
</dbReference>
<dbReference type="InterPro" id="IPR013751">
    <property type="entry name" value="ACP_syn_III_N"/>
</dbReference>
<dbReference type="Proteomes" id="UP001198571">
    <property type="component" value="Unassembled WGS sequence"/>
</dbReference>
<keyword evidence="2" id="KW-0012">Acyltransferase</keyword>
<comment type="caution">
    <text evidence="5">The sequence shown here is derived from an EMBL/GenBank/DDBJ whole genome shotgun (WGS) entry which is preliminary data.</text>
</comment>
<dbReference type="EMBL" id="JACDXX010000016">
    <property type="protein sequence ID" value="MCB5411418.1"/>
    <property type="molecule type" value="Genomic_DNA"/>
</dbReference>
<dbReference type="InterPro" id="IPR013747">
    <property type="entry name" value="ACP_syn_III_C"/>
</dbReference>
<evidence type="ECO:0000259" key="3">
    <source>
        <dbReference type="Pfam" id="PF08541"/>
    </source>
</evidence>
<reference evidence="5 6" key="1">
    <citation type="submission" date="2020-07" db="EMBL/GenBank/DDBJ databases">
        <title>Pseudogemmobacter sp. nov., isolated from poultry manure in Taiwan.</title>
        <authorList>
            <person name="Lin S.-Y."/>
            <person name="Tang Y.-S."/>
            <person name="Young C.-C."/>
        </authorList>
    </citation>
    <scope>NUCLEOTIDE SEQUENCE [LARGE SCALE GENOMIC DNA]</scope>
    <source>
        <strain evidence="5 6">CC-YST710</strain>
    </source>
</reference>
<evidence type="ECO:0000259" key="4">
    <source>
        <dbReference type="Pfam" id="PF08545"/>
    </source>
</evidence>
<accession>A0ABS8CQE8</accession>
<dbReference type="CDD" id="cd00830">
    <property type="entry name" value="KAS_III"/>
    <property type="match status" value="1"/>
</dbReference>
<dbReference type="PANTHER" id="PTHR34069">
    <property type="entry name" value="3-OXOACYL-[ACYL-CARRIER-PROTEIN] SYNTHASE 3"/>
    <property type="match status" value="1"/>
</dbReference>
<dbReference type="PANTHER" id="PTHR34069:SF2">
    <property type="entry name" value="BETA-KETOACYL-[ACYL-CARRIER-PROTEIN] SYNTHASE III"/>
    <property type="match status" value="1"/>
</dbReference>